<keyword evidence="5 9" id="KW-0560">Oxidoreductase</keyword>
<feature type="binding site" description="axial binding residue" evidence="8">
    <location>
        <position position="360"/>
    </location>
    <ligand>
        <name>heme</name>
        <dbReference type="ChEBI" id="CHEBI:30413"/>
    </ligand>
    <ligandPart>
        <name>Fe</name>
        <dbReference type="ChEBI" id="CHEBI:18248"/>
    </ligandPart>
</feature>
<keyword evidence="10" id="KW-1133">Transmembrane helix</keyword>
<gene>
    <name evidence="11" type="ORF">TRIADDRAFT_51440</name>
</gene>
<dbReference type="Proteomes" id="UP000009022">
    <property type="component" value="Unassembled WGS sequence"/>
</dbReference>
<dbReference type="SUPFAM" id="SSF48264">
    <property type="entry name" value="Cytochrome P450"/>
    <property type="match status" value="1"/>
</dbReference>
<dbReference type="STRING" id="10228.B3RJ79"/>
<evidence type="ECO:0000256" key="2">
    <source>
        <dbReference type="ARBA" id="ARBA00010617"/>
    </source>
</evidence>
<dbReference type="PANTHER" id="PTHR24279:SF120">
    <property type="entry name" value="CYTOCHROME P450"/>
    <property type="match status" value="1"/>
</dbReference>
<dbReference type="CTD" id="6748903"/>
<comment type="cofactor">
    <cofactor evidence="1 8">
        <name>heme</name>
        <dbReference type="ChEBI" id="CHEBI:30413"/>
    </cofactor>
</comment>
<keyword evidence="12" id="KW-1185">Reference proteome</keyword>
<dbReference type="EMBL" id="DS985241">
    <property type="protein sequence ID" value="EDV28486.1"/>
    <property type="molecule type" value="Genomic_DNA"/>
</dbReference>
<dbReference type="RefSeq" id="XP_002107688.1">
    <property type="nucleotide sequence ID" value="XM_002107652.1"/>
</dbReference>
<dbReference type="PANTHER" id="PTHR24279">
    <property type="entry name" value="CYTOCHROME P450"/>
    <property type="match status" value="1"/>
</dbReference>
<protein>
    <recommendedName>
        <fullName evidence="13">Cytochrome P450</fullName>
    </recommendedName>
</protein>
<reference evidence="11 12" key="1">
    <citation type="journal article" date="2008" name="Nature">
        <title>The Trichoplax genome and the nature of placozoans.</title>
        <authorList>
            <person name="Srivastava M."/>
            <person name="Begovic E."/>
            <person name="Chapman J."/>
            <person name="Putnam N.H."/>
            <person name="Hellsten U."/>
            <person name="Kawashima T."/>
            <person name="Kuo A."/>
            <person name="Mitros T."/>
            <person name="Salamov A."/>
            <person name="Carpenter M.L."/>
            <person name="Signorovitch A.Y."/>
            <person name="Moreno M.A."/>
            <person name="Kamm K."/>
            <person name="Grimwood J."/>
            <person name="Schmutz J."/>
            <person name="Shapiro H."/>
            <person name="Grigoriev I.V."/>
            <person name="Buss L.W."/>
            <person name="Schierwater B."/>
            <person name="Dellaporta S.L."/>
            <person name="Rokhsar D.S."/>
        </authorList>
    </citation>
    <scope>NUCLEOTIDE SEQUENCE [LARGE SCALE GENOMIC DNA]</scope>
    <source>
        <strain evidence="11 12">Grell-BS-1999</strain>
    </source>
</reference>
<evidence type="ECO:0000256" key="9">
    <source>
        <dbReference type="RuleBase" id="RU000461"/>
    </source>
</evidence>
<dbReference type="OMA" id="WELICNS"/>
<evidence type="ECO:0000256" key="4">
    <source>
        <dbReference type="ARBA" id="ARBA00022723"/>
    </source>
</evidence>
<proteinExistence type="inferred from homology"/>
<keyword evidence="10" id="KW-0812">Transmembrane</keyword>
<dbReference type="GO" id="GO:0005739">
    <property type="term" value="C:mitochondrion"/>
    <property type="evidence" value="ECO:0000318"/>
    <property type="project" value="GO_Central"/>
</dbReference>
<dbReference type="GO" id="GO:0004497">
    <property type="term" value="F:monooxygenase activity"/>
    <property type="evidence" value="ECO:0007669"/>
    <property type="project" value="UniProtKB-KW"/>
</dbReference>
<dbReference type="PRINTS" id="PR00463">
    <property type="entry name" value="EP450I"/>
</dbReference>
<name>B3RJ79_TRIAD</name>
<sequence length="405" mass="47001">MMSYATTIWKHHQVVAACIPRISLPILSLRYSSTNVNPVGNDLEMANAKPMDQIPGPKGLPIIGTLLDYVRNDGWGFKNLFAITEERRQQYGPIYKEKMGHYSIVYVSTVEDAEKVLRAEGKYPDRNPIIPLVEYRKKRNLSMGVILSAKHYYAEFIFISISIITAVAGILLEKRLGMFKEPIEPKVEEFYQSVTKILEATSDLLTVPVFVFKYIFNKNWKKLGANTLLWMLYDIGKNPRVQNRLRDEIRRVMKDSKEPNLDLFQKMPYLRACLQETLRIHPISVALPRIINEDLVLSGYKVPAKSFVWIGHYFMARDESAFTNPSQYMPERWLRGSDRQGNKSESRFQYLPFGYGPRMCIGKRIAEMEIYTLMSKIMPIQELTENISDNHYPNIVKEYNKSQFL</sequence>
<dbReference type="PRINTS" id="PR00385">
    <property type="entry name" value="P450"/>
</dbReference>
<dbReference type="GO" id="GO:0005506">
    <property type="term" value="F:iron ion binding"/>
    <property type="evidence" value="ECO:0007669"/>
    <property type="project" value="InterPro"/>
</dbReference>
<dbReference type="Gene3D" id="1.10.630.10">
    <property type="entry name" value="Cytochrome P450"/>
    <property type="match status" value="2"/>
</dbReference>
<dbReference type="InterPro" id="IPR050479">
    <property type="entry name" value="CYP11_CYP27_families"/>
</dbReference>
<keyword evidence="10" id="KW-0472">Membrane</keyword>
<dbReference type="InterPro" id="IPR001128">
    <property type="entry name" value="Cyt_P450"/>
</dbReference>
<keyword evidence="6 8" id="KW-0408">Iron</keyword>
<evidence type="ECO:0000256" key="5">
    <source>
        <dbReference type="ARBA" id="ARBA00023002"/>
    </source>
</evidence>
<dbReference type="PhylomeDB" id="B3RJ79"/>
<keyword evidence="3 8" id="KW-0349">Heme</keyword>
<keyword evidence="7 9" id="KW-0503">Monooxygenase</keyword>
<dbReference type="HOGENOM" id="CLU_001570_28_2_1"/>
<dbReference type="InterPro" id="IPR017972">
    <property type="entry name" value="Cyt_P450_CS"/>
</dbReference>
<dbReference type="InterPro" id="IPR036396">
    <property type="entry name" value="Cyt_P450_sf"/>
</dbReference>
<dbReference type="eggNOG" id="KOG0159">
    <property type="taxonomic scope" value="Eukaryota"/>
</dbReference>
<evidence type="ECO:0000256" key="8">
    <source>
        <dbReference type="PIRSR" id="PIRSR602401-1"/>
    </source>
</evidence>
<organism evidence="11 12">
    <name type="scientific">Trichoplax adhaerens</name>
    <name type="common">Trichoplax reptans</name>
    <dbReference type="NCBI Taxonomy" id="10228"/>
    <lineage>
        <taxon>Eukaryota</taxon>
        <taxon>Metazoa</taxon>
        <taxon>Placozoa</taxon>
        <taxon>Uniplacotomia</taxon>
        <taxon>Trichoplacea</taxon>
        <taxon>Trichoplacidae</taxon>
        <taxon>Trichoplax</taxon>
    </lineage>
</organism>
<dbReference type="GO" id="GO:0016705">
    <property type="term" value="F:oxidoreductase activity, acting on paired donors, with incorporation or reduction of molecular oxygen"/>
    <property type="evidence" value="ECO:0007669"/>
    <property type="project" value="InterPro"/>
</dbReference>
<keyword evidence="4 8" id="KW-0479">Metal-binding</keyword>
<dbReference type="OrthoDB" id="3945418at2759"/>
<feature type="transmembrane region" description="Helical" evidence="10">
    <location>
        <begin position="152"/>
        <end position="172"/>
    </location>
</feature>
<evidence type="ECO:0000256" key="3">
    <source>
        <dbReference type="ARBA" id="ARBA00022617"/>
    </source>
</evidence>
<evidence type="ECO:0008006" key="13">
    <source>
        <dbReference type="Google" id="ProtNLM"/>
    </source>
</evidence>
<dbReference type="InterPro" id="IPR002401">
    <property type="entry name" value="Cyt_P450_E_grp-I"/>
</dbReference>
<evidence type="ECO:0000256" key="7">
    <source>
        <dbReference type="ARBA" id="ARBA00023033"/>
    </source>
</evidence>
<dbReference type="GeneID" id="6748903"/>
<evidence type="ECO:0000256" key="6">
    <source>
        <dbReference type="ARBA" id="ARBA00023004"/>
    </source>
</evidence>
<dbReference type="PROSITE" id="PS00086">
    <property type="entry name" value="CYTOCHROME_P450"/>
    <property type="match status" value="1"/>
</dbReference>
<evidence type="ECO:0000256" key="1">
    <source>
        <dbReference type="ARBA" id="ARBA00001971"/>
    </source>
</evidence>
<evidence type="ECO:0000256" key="10">
    <source>
        <dbReference type="SAM" id="Phobius"/>
    </source>
</evidence>
<accession>B3RJ79</accession>
<evidence type="ECO:0000313" key="12">
    <source>
        <dbReference type="Proteomes" id="UP000009022"/>
    </source>
</evidence>
<dbReference type="Pfam" id="PF00067">
    <property type="entry name" value="p450"/>
    <property type="match status" value="2"/>
</dbReference>
<dbReference type="InParanoid" id="B3RJ79"/>
<dbReference type="GO" id="GO:0020037">
    <property type="term" value="F:heme binding"/>
    <property type="evidence" value="ECO:0007669"/>
    <property type="project" value="InterPro"/>
</dbReference>
<dbReference type="KEGG" id="tad:TRIADDRAFT_51440"/>
<comment type="similarity">
    <text evidence="2 9">Belongs to the cytochrome P450 family.</text>
</comment>
<evidence type="ECO:0000313" key="11">
    <source>
        <dbReference type="EMBL" id="EDV28486.1"/>
    </source>
</evidence>
<dbReference type="AlphaFoldDB" id="B3RJ79"/>